<evidence type="ECO:0000256" key="5">
    <source>
        <dbReference type="ARBA" id="ARBA00022989"/>
    </source>
</evidence>
<evidence type="ECO:0000256" key="4">
    <source>
        <dbReference type="ARBA" id="ARBA00022692"/>
    </source>
</evidence>
<feature type="region of interest" description="Disordered" evidence="7">
    <location>
        <begin position="344"/>
        <end position="367"/>
    </location>
</feature>
<gene>
    <name evidence="9" type="ORF">JY651_09740</name>
</gene>
<feature type="transmembrane region" description="Helical" evidence="8">
    <location>
        <begin position="275"/>
        <end position="295"/>
    </location>
</feature>
<keyword evidence="6 8" id="KW-0472">Membrane</keyword>
<evidence type="ECO:0000256" key="2">
    <source>
        <dbReference type="ARBA" id="ARBA00005914"/>
    </source>
</evidence>
<evidence type="ECO:0000256" key="6">
    <source>
        <dbReference type="ARBA" id="ARBA00023136"/>
    </source>
</evidence>
<protein>
    <submittedName>
        <fullName evidence="9">Urea transporter</fullName>
    </submittedName>
</protein>
<dbReference type="InterPro" id="IPR004937">
    <property type="entry name" value="Urea_transporter"/>
</dbReference>
<feature type="transmembrane region" description="Helical" evidence="8">
    <location>
        <begin position="223"/>
        <end position="240"/>
    </location>
</feature>
<feature type="transmembrane region" description="Helical" evidence="8">
    <location>
        <begin position="80"/>
        <end position="99"/>
    </location>
</feature>
<comment type="subcellular location">
    <subcellularLocation>
        <location evidence="1">Cell membrane</location>
        <topology evidence="1">Multi-pass membrane protein</topology>
    </subcellularLocation>
</comment>
<keyword evidence="5 8" id="KW-1133">Transmembrane helix</keyword>
<feature type="transmembrane region" description="Helical" evidence="8">
    <location>
        <begin position="301"/>
        <end position="318"/>
    </location>
</feature>
<evidence type="ECO:0000256" key="3">
    <source>
        <dbReference type="ARBA" id="ARBA00022475"/>
    </source>
</evidence>
<comment type="similarity">
    <text evidence="2">Belongs to the urea transporter family.</text>
</comment>
<keyword evidence="10" id="KW-1185">Reference proteome</keyword>
<keyword evidence="3" id="KW-1003">Cell membrane</keyword>
<dbReference type="PIRSF" id="PIRSF016502">
    <property type="entry name" value="Urea_transporter"/>
    <property type="match status" value="1"/>
</dbReference>
<dbReference type="InterPro" id="IPR029020">
    <property type="entry name" value="Ammonium/urea_transptr"/>
</dbReference>
<accession>A0ABX7P431</accession>
<feature type="transmembrane region" description="Helical" evidence="8">
    <location>
        <begin position="199"/>
        <end position="218"/>
    </location>
</feature>
<dbReference type="EMBL" id="CP071090">
    <property type="protein sequence ID" value="QSQ25185.1"/>
    <property type="molecule type" value="Genomic_DNA"/>
</dbReference>
<organism evidence="9 10">
    <name type="scientific">Pyxidicoccus parkwayensis</name>
    <dbReference type="NCBI Taxonomy" id="2813578"/>
    <lineage>
        <taxon>Bacteria</taxon>
        <taxon>Pseudomonadati</taxon>
        <taxon>Myxococcota</taxon>
        <taxon>Myxococcia</taxon>
        <taxon>Myxococcales</taxon>
        <taxon>Cystobacterineae</taxon>
        <taxon>Myxococcaceae</taxon>
        <taxon>Pyxidicoccus</taxon>
    </lineage>
</organism>
<dbReference type="Pfam" id="PF03253">
    <property type="entry name" value="UT"/>
    <property type="match status" value="1"/>
</dbReference>
<dbReference type="RefSeq" id="WP_206726742.1">
    <property type="nucleotide sequence ID" value="NZ_CP071090.1"/>
</dbReference>
<dbReference type="Proteomes" id="UP000662747">
    <property type="component" value="Chromosome"/>
</dbReference>
<feature type="transmembrane region" description="Helical" evidence="8">
    <location>
        <begin position="105"/>
        <end position="126"/>
    </location>
</feature>
<evidence type="ECO:0000256" key="7">
    <source>
        <dbReference type="SAM" id="MobiDB-lite"/>
    </source>
</evidence>
<sequence>MPRWSERADRAPLLAFTDSCLRGIGQILFANNPLSGLLILCGIFAASPWLGVATLVGVVSSTATAHLLALDRSRIRAGLYGYNGALVGGALATFLLPAWSPSLLLYAVVASAMSTFVMVAVSLVLVDQFHLPPLTLPFNLVTLPCLLVSFTTTHLQRSPMLVRHVEGPINTVLRESASGVAGSQAGALLEAVLRGVGQIVFADVPLAGVLILLGLLVWSRIGALFALVGSVVGLLVGMLLGGDGHDAYHGLWGYNGMVAAEALAGVFLVWDWRTALYGVTGAAASTGLYAGLAALFGPLGLPALTLPFCLATLVFLALKNASPVFRAVPLPKVTSPEEHLRLLRSPLSAPPHGMENRDEERERRGLR</sequence>
<dbReference type="Gene3D" id="1.10.3430.10">
    <property type="entry name" value="Ammonium transporter AmtB like domains"/>
    <property type="match status" value="1"/>
</dbReference>
<evidence type="ECO:0000313" key="9">
    <source>
        <dbReference type="EMBL" id="QSQ25185.1"/>
    </source>
</evidence>
<reference evidence="9 10" key="1">
    <citation type="submission" date="2021-02" db="EMBL/GenBank/DDBJ databases">
        <title>De Novo genome assembly of isolated myxobacteria.</title>
        <authorList>
            <person name="Stevens D.C."/>
        </authorList>
    </citation>
    <scope>NUCLEOTIDE SEQUENCE [LARGE SCALE GENOMIC DNA]</scope>
    <source>
        <strain evidence="10">SCPEA02</strain>
    </source>
</reference>
<evidence type="ECO:0000256" key="8">
    <source>
        <dbReference type="SAM" id="Phobius"/>
    </source>
</evidence>
<feature type="compositionally biased region" description="Basic and acidic residues" evidence="7">
    <location>
        <begin position="354"/>
        <end position="367"/>
    </location>
</feature>
<dbReference type="PANTHER" id="PTHR10464">
    <property type="entry name" value="UREA TRANSPORTER"/>
    <property type="match status" value="1"/>
</dbReference>
<evidence type="ECO:0000256" key="1">
    <source>
        <dbReference type="ARBA" id="ARBA00004651"/>
    </source>
</evidence>
<proteinExistence type="inferred from homology"/>
<feature type="transmembrane region" description="Helical" evidence="8">
    <location>
        <begin position="138"/>
        <end position="155"/>
    </location>
</feature>
<evidence type="ECO:0000313" key="10">
    <source>
        <dbReference type="Proteomes" id="UP000662747"/>
    </source>
</evidence>
<feature type="transmembrane region" description="Helical" evidence="8">
    <location>
        <begin position="252"/>
        <end position="270"/>
    </location>
</feature>
<dbReference type="PANTHER" id="PTHR10464:SF4">
    <property type="entry name" value="UREA TRANSPORTER"/>
    <property type="match status" value="1"/>
</dbReference>
<keyword evidence="4 8" id="KW-0812">Transmembrane</keyword>
<name>A0ABX7P431_9BACT</name>